<dbReference type="InterPro" id="IPR050378">
    <property type="entry name" value="Metallo-dep_Hydrolases_sf"/>
</dbReference>
<dbReference type="InterPro" id="IPR032466">
    <property type="entry name" value="Metal_Hydrolase"/>
</dbReference>
<sequence>MGEAAYDIVVRGGTIVDGTGGVPFEGDVALAGGAIVRVGAVAGRGREEIDARGRLVTPGFVDVHTHYDGQATWDERMQPSSWHGVTTVVQGNCGVGFAPCRPADRDRLVYLMEGVEDLPYPVLTAGLPWDWESFPQYLDSLSRRRFDLDIATQVPHAALRVHVMGARGVAREPATAQDIARMAMLAREAVEAGALGFSTSRTLNHRTKAGEPTPTLTAAEDELTGIAMGLAAANGGRGAGVLQFVSDFHPDPVAEFAMFRRIVERSGRPLSFSLAQSHQAPESYRLLLRALEAAVDAGLPMKAQVAPRAVGVLFGLDLTLNPFSGHDSYRAVAALPLAERVRAMRDPAFRARLLAEAPDAGGPFGQAGLANWAGMYPFGREAPDYEPAADRTVAAIAAAEGRAPREVALDHLLSDDGGGILYLPFLGYADGSLDAAYEMLTHRDTVPGLSDGGAHVGMICDGSFPTSLLTHWTRDRTRGPRLRVEEVVKRQAADTAALVGLLDRGRIAEGMRADLNVIDYDRLTLMAPEIVHDLPAGGKRLMQRATGYVATIVAGAITYRDGEPTGALPGRLLRGARSAPAARREAA</sequence>
<evidence type="ECO:0000259" key="1">
    <source>
        <dbReference type="Pfam" id="PF07969"/>
    </source>
</evidence>
<proteinExistence type="predicted"/>
<dbReference type="SUPFAM" id="SSF51338">
    <property type="entry name" value="Composite domain of metallo-dependent hydrolases"/>
    <property type="match status" value="1"/>
</dbReference>
<name>A0ABX1CQC1_9SPHN</name>
<feature type="domain" description="Amidohydrolase 3" evidence="1">
    <location>
        <begin position="47"/>
        <end position="559"/>
    </location>
</feature>
<dbReference type="Gene3D" id="2.30.40.10">
    <property type="entry name" value="Urease, subunit C, domain 1"/>
    <property type="match status" value="1"/>
</dbReference>
<dbReference type="InterPro" id="IPR011059">
    <property type="entry name" value="Metal-dep_hydrolase_composite"/>
</dbReference>
<dbReference type="EMBL" id="JAAVJH010000004">
    <property type="protein sequence ID" value="NJR78562.1"/>
    <property type="molecule type" value="Genomic_DNA"/>
</dbReference>
<accession>A0ABX1CQC1</accession>
<comment type="caution">
    <text evidence="2">The sequence shown here is derived from an EMBL/GenBank/DDBJ whole genome shotgun (WGS) entry which is preliminary data.</text>
</comment>
<dbReference type="Pfam" id="PF07969">
    <property type="entry name" value="Amidohydro_3"/>
    <property type="match status" value="1"/>
</dbReference>
<dbReference type="RefSeq" id="WP_168134102.1">
    <property type="nucleotide sequence ID" value="NZ_JAAVJH010000004.1"/>
</dbReference>
<dbReference type="Proteomes" id="UP000732399">
    <property type="component" value="Unassembled WGS sequence"/>
</dbReference>
<dbReference type="Gene3D" id="3.20.20.140">
    <property type="entry name" value="Metal-dependent hydrolases"/>
    <property type="match status" value="1"/>
</dbReference>
<evidence type="ECO:0000313" key="3">
    <source>
        <dbReference type="Proteomes" id="UP000732399"/>
    </source>
</evidence>
<protein>
    <submittedName>
        <fullName evidence="2">Amidohydrolase family protein</fullName>
    </submittedName>
</protein>
<gene>
    <name evidence="2" type="ORF">HBH26_08190</name>
</gene>
<keyword evidence="3" id="KW-1185">Reference proteome</keyword>
<evidence type="ECO:0000313" key="2">
    <source>
        <dbReference type="EMBL" id="NJR78562.1"/>
    </source>
</evidence>
<organism evidence="2 3">
    <name type="scientific">Sphingomonas corticis</name>
    <dbReference type="NCBI Taxonomy" id="2722791"/>
    <lineage>
        <taxon>Bacteria</taxon>
        <taxon>Pseudomonadati</taxon>
        <taxon>Pseudomonadota</taxon>
        <taxon>Alphaproteobacteria</taxon>
        <taxon>Sphingomonadales</taxon>
        <taxon>Sphingomonadaceae</taxon>
        <taxon>Sphingomonas</taxon>
    </lineage>
</organism>
<reference evidence="2 3" key="1">
    <citation type="submission" date="2020-03" db="EMBL/GenBank/DDBJ databases">
        <authorList>
            <person name="Wang L."/>
            <person name="He N."/>
            <person name="Li Y."/>
            <person name="Fang Y."/>
            <person name="Zhang F."/>
        </authorList>
    </citation>
    <scope>NUCLEOTIDE SEQUENCE [LARGE SCALE GENOMIC DNA]</scope>
    <source>
        <strain evidence="2 3">36D10-4-7</strain>
    </source>
</reference>
<dbReference type="InterPro" id="IPR013108">
    <property type="entry name" value="Amidohydro_3"/>
</dbReference>
<dbReference type="PANTHER" id="PTHR11647">
    <property type="entry name" value="HYDRANTOINASE/DIHYDROPYRIMIDINASE FAMILY MEMBER"/>
    <property type="match status" value="1"/>
</dbReference>
<dbReference type="CDD" id="cd01297">
    <property type="entry name" value="D-aminoacylase"/>
    <property type="match status" value="1"/>
</dbReference>
<dbReference type="PANTHER" id="PTHR11647:SF1">
    <property type="entry name" value="COLLAPSIN RESPONSE MEDIATOR PROTEIN"/>
    <property type="match status" value="1"/>
</dbReference>
<dbReference type="SUPFAM" id="SSF51556">
    <property type="entry name" value="Metallo-dependent hydrolases"/>
    <property type="match status" value="1"/>
</dbReference>